<proteinExistence type="predicted"/>
<dbReference type="SUPFAM" id="SSF48371">
    <property type="entry name" value="ARM repeat"/>
    <property type="match status" value="1"/>
</dbReference>
<feature type="compositionally biased region" description="Basic and acidic residues" evidence="1">
    <location>
        <begin position="1457"/>
        <end position="1474"/>
    </location>
</feature>
<dbReference type="eggNOG" id="ENOG502QX8V">
    <property type="taxonomic scope" value="Eukaryota"/>
</dbReference>
<dbReference type="OrthoDB" id="365924at2759"/>
<evidence type="ECO:0000313" key="2">
    <source>
        <dbReference type="EMBL" id="BAM39528.1"/>
    </source>
</evidence>
<gene>
    <name evidence="2" type="ORF">TOT_010000983</name>
</gene>
<sequence>MRINGFKKRSTKLDESFFHSMGNGVVNYNDSEPNKPIKSLKMSNKRLLLSDSENIGIMCKRKPKIDSNDYTPNRMTNKTILDVLMNRDDCLYEIDDVVLEEYCLLATPTDRRYKKGMDKHTELNTADLSLISTTDHDSTQNEFDKIGGEESIESANEEIISLDSGEVADPDADESINMEIEAPIDPDVEGTLRRTADDELIKCVLDKEYFEGLERVPAIVPSEEGIEILAEVLSPSVGKWTVDGSLKYKLFVLNVAIQILKENKLKADDLFASLLSVLKSVREEGVFGESRRKRSEEELFESILDNSIYVIRCLKLDELVELFKEYFPYCYRRCQKDMMTLRAHGVCKEIVRRLQVDQIKEILSYVASNIVYFNNNVYNNVCKIEETKEVSKSQIEKKMYNSKKEDCNIEIKNEIKNELGNKIFVNVVIMLFERIFIGSERDKEGTLISEVDKSVLAPEGEESYLVFKEVVKRFIEEAFYKEGVEFESYRKFIQMLLANLESPTQMFTPFLVLEMARVFMAHLSYEGGRVKRDVENRVRRRDSTRLHSLKLLMVISTKIFGIYNEMRGTLRTYCLNSKYLGDFYSEEGELQAYTDEFTRLKDYIINYVSYINIDSSHVEWSRMDTYVFYILLKKYCYEGNVQEVDDLRLFIKIFKHLYKHNGNYKGDLEKMLKNINYDNVINYPYSPSVTQVTNNDVEGYGDCYKHSCGNDYKNSYGNEKIEEYMLKVYVCNGLYELYDGVVDSVVEVINNANEQGIRNLSIDFMAEITLSDQRYLLNRDIREVLMSSMLDSNTYVRQQIINMYSNCIVSLSKESKEQMSMGRGKGGEVGKCREQMLKYIDKEVLSRIVWCTKDVNYKIRAEAVKLVHCYLSIVGIKDCMDVVSELAQRIVDTHREHPRVKKALYNLMCSVFFKYAIEIMDRVTELSSEKTTGTDDASGVGSNGDASNLIGSTDDASNLIGSTDDSRGVGTCKQLISDEDLELLEKLVKILLYKMESYNGTVNPIVTMMSYYESNQKAIKDPISYYYQVNGTFRENVASKIYDNDGVIDGNSNSERGNMSVGGVKSSSIVKDDSSTKGISSIKSSTRIESNTGIKSNTIIESSTSIGKSSSRDVSGNEEQKLKRSEDIVRCWLEKLLDVFLYKRAEGRNYYELAEILTVFKQFGEVHARLFVKHLVYFIPYLRIINDTKLEVNQVNLIILINNLVIIVYKYLKEEATKNRKEEEEILSELKSISNSIMSLVNYNSPILIRSIIQLMSYNNVEYIEKIREESYNHLETLKKKLQTLKIKEIGVGEDNRREDDKGVMKMLKNNRMLVDVSVYKSGWQLGCISEFNEVDKKVMKLFIEMYKLYTEIEVYNISGLFIECCCRYLSNIGNLYNVDHEEFKRMLSELYEYCKEDVKNRFGDLILILKQMLNVYKTLSTNSEKTKNVKEKKQKEENEMDVDHSNMDSETAVEDGNDRAVEDGSDRTVEDGNGKGASSKSDKKRKQLLKVLYVVMQKYINLFTSTVTNYYNIGSRNGNKRDGENSKLYMDIVEVIVVNRLTSVQEIVPFVFGHLLSADVNVQRVAEQNIKLIIKQDVSMFLNRLNGCFVALLKEIAHQFYENNRVLGVLGTKTEKAVQSIFRIYVEVLEKKRANTKIFITSLVMQTKVTGNQEIIESIKEIIVKNSKFNYSNIKKMNKAKGEERKECVVEYILSLYVNLICTVLEGITFKSKREANFAVARIKDVVEENRLNTKYTKIKTEAHTRLKKIARKIKNIYK</sequence>
<protein>
    <submittedName>
        <fullName evidence="2">Uncharacterized protein</fullName>
    </submittedName>
</protein>
<feature type="compositionally biased region" description="Basic and acidic residues" evidence="1">
    <location>
        <begin position="1425"/>
        <end position="1448"/>
    </location>
</feature>
<feature type="region of interest" description="Disordered" evidence="1">
    <location>
        <begin position="1052"/>
        <end position="1082"/>
    </location>
</feature>
<dbReference type="Proteomes" id="UP000003786">
    <property type="component" value="Chromosome 1"/>
</dbReference>
<keyword evidence="3" id="KW-1185">Reference proteome</keyword>
<name>J4C7S1_THEOR</name>
<dbReference type="GeneID" id="20713817"/>
<dbReference type="EMBL" id="AP011946">
    <property type="protein sequence ID" value="BAM39528.1"/>
    <property type="molecule type" value="Genomic_DNA"/>
</dbReference>
<reference evidence="2 3" key="1">
    <citation type="journal article" date="2012" name="MBio">
        <title>Comparative genome analysis of three eukaryotic parasites with differing abilities to transform leukocytes reveals key mediators of Theileria-induced leukocyte transformation.</title>
        <authorList>
            <person name="Hayashida K."/>
            <person name="Hara Y."/>
            <person name="Abe T."/>
            <person name="Yamasaki C."/>
            <person name="Toyoda A."/>
            <person name="Kosuge T."/>
            <person name="Suzuki Y."/>
            <person name="Sato Y."/>
            <person name="Kawashima S."/>
            <person name="Katayama T."/>
            <person name="Wakaguri H."/>
            <person name="Inoue N."/>
            <person name="Homma K."/>
            <person name="Tada-Umezaki M."/>
            <person name="Yagi Y."/>
            <person name="Fujii Y."/>
            <person name="Habara T."/>
            <person name="Kanehisa M."/>
            <person name="Watanabe H."/>
            <person name="Ito K."/>
            <person name="Gojobori T."/>
            <person name="Sugawara H."/>
            <person name="Imanishi T."/>
            <person name="Weir W."/>
            <person name="Gardner M."/>
            <person name="Pain A."/>
            <person name="Shiels B."/>
            <person name="Hattori M."/>
            <person name="Nene V."/>
            <person name="Sugimoto C."/>
        </authorList>
    </citation>
    <scope>NUCLEOTIDE SEQUENCE [LARGE SCALE GENOMIC DNA]</scope>
    <source>
        <strain evidence="2 3">Shintoku</strain>
    </source>
</reference>
<dbReference type="KEGG" id="tot:TOT_010000983"/>
<evidence type="ECO:0000256" key="1">
    <source>
        <dbReference type="SAM" id="MobiDB-lite"/>
    </source>
</evidence>
<dbReference type="RefSeq" id="XP_009689829.1">
    <property type="nucleotide sequence ID" value="XM_009691534.1"/>
</dbReference>
<feature type="region of interest" description="Disordered" evidence="1">
    <location>
        <begin position="1425"/>
        <end position="1482"/>
    </location>
</feature>
<organism evidence="2 3">
    <name type="scientific">Theileria orientalis strain Shintoku</name>
    <dbReference type="NCBI Taxonomy" id="869250"/>
    <lineage>
        <taxon>Eukaryota</taxon>
        <taxon>Sar</taxon>
        <taxon>Alveolata</taxon>
        <taxon>Apicomplexa</taxon>
        <taxon>Aconoidasida</taxon>
        <taxon>Piroplasmida</taxon>
        <taxon>Theileriidae</taxon>
        <taxon>Theileria</taxon>
    </lineage>
</organism>
<feature type="region of interest" description="Disordered" evidence="1">
    <location>
        <begin position="930"/>
        <end position="949"/>
    </location>
</feature>
<accession>J4C7S1</accession>
<dbReference type="InterPro" id="IPR016024">
    <property type="entry name" value="ARM-type_fold"/>
</dbReference>
<dbReference type="OMA" id="LYKMESY"/>
<evidence type="ECO:0000313" key="3">
    <source>
        <dbReference type="Proteomes" id="UP000003786"/>
    </source>
</evidence>
<dbReference type="VEuPathDB" id="PiroplasmaDB:TOT_010000983"/>